<protein>
    <recommendedName>
        <fullName evidence="6">WW domain-containing protein</fullName>
    </recommendedName>
</protein>
<name>M2P9R7_CERS8</name>
<evidence type="ECO:0000259" key="6">
    <source>
        <dbReference type="PROSITE" id="PS50020"/>
    </source>
</evidence>
<evidence type="ECO:0000256" key="5">
    <source>
        <dbReference type="SAM" id="MobiDB-lite"/>
    </source>
</evidence>
<dbReference type="GO" id="GO:0005737">
    <property type="term" value="C:cytoplasm"/>
    <property type="evidence" value="ECO:0007669"/>
    <property type="project" value="UniProtKB-SubCell"/>
</dbReference>
<dbReference type="PANTHER" id="PTHR17616:SF8">
    <property type="entry name" value="TRANSCRIPTIONAL COACTIVATOR YORKIE"/>
    <property type="match status" value="1"/>
</dbReference>
<comment type="subcellular location">
    <subcellularLocation>
        <location evidence="2">Cytoplasm</location>
    </subcellularLocation>
    <subcellularLocation>
        <location evidence="1">Nucleus</location>
    </subcellularLocation>
</comment>
<dbReference type="AlphaFoldDB" id="M2P9R7"/>
<keyword evidence="8" id="KW-1185">Reference proteome</keyword>
<evidence type="ECO:0000256" key="4">
    <source>
        <dbReference type="ARBA" id="ARBA00023242"/>
    </source>
</evidence>
<dbReference type="Gene3D" id="2.20.70.10">
    <property type="match status" value="2"/>
</dbReference>
<dbReference type="PROSITE" id="PS50020">
    <property type="entry name" value="WW_DOMAIN_2"/>
    <property type="match status" value="2"/>
</dbReference>
<evidence type="ECO:0000256" key="2">
    <source>
        <dbReference type="ARBA" id="ARBA00004496"/>
    </source>
</evidence>
<dbReference type="CDD" id="cd00201">
    <property type="entry name" value="WW"/>
    <property type="match status" value="2"/>
</dbReference>
<dbReference type="Pfam" id="PF00397">
    <property type="entry name" value="WW"/>
    <property type="match status" value="2"/>
</dbReference>
<dbReference type="InterPro" id="IPR051583">
    <property type="entry name" value="YAP1"/>
</dbReference>
<dbReference type="OrthoDB" id="3045089at2759"/>
<feature type="region of interest" description="Disordered" evidence="5">
    <location>
        <begin position="1"/>
        <end position="20"/>
    </location>
</feature>
<evidence type="ECO:0000256" key="1">
    <source>
        <dbReference type="ARBA" id="ARBA00004123"/>
    </source>
</evidence>
<dbReference type="STRING" id="914234.M2P9R7"/>
<dbReference type="PROSITE" id="PS01159">
    <property type="entry name" value="WW_DOMAIN_1"/>
    <property type="match status" value="2"/>
</dbReference>
<dbReference type="GO" id="GO:0003713">
    <property type="term" value="F:transcription coactivator activity"/>
    <property type="evidence" value="ECO:0007669"/>
    <property type="project" value="TreeGrafter"/>
</dbReference>
<feature type="domain" description="WW" evidence="6">
    <location>
        <begin position="14"/>
        <end position="47"/>
    </location>
</feature>
<reference evidence="7 8" key="1">
    <citation type="journal article" date="2012" name="Proc. Natl. Acad. Sci. U.S.A.">
        <title>Comparative genomics of Ceriporiopsis subvermispora and Phanerochaete chrysosporium provide insight into selective ligninolysis.</title>
        <authorList>
            <person name="Fernandez-Fueyo E."/>
            <person name="Ruiz-Duenas F.J."/>
            <person name="Ferreira P."/>
            <person name="Floudas D."/>
            <person name="Hibbett D.S."/>
            <person name="Canessa P."/>
            <person name="Larrondo L.F."/>
            <person name="James T.Y."/>
            <person name="Seelenfreund D."/>
            <person name="Lobos S."/>
            <person name="Polanco R."/>
            <person name="Tello M."/>
            <person name="Honda Y."/>
            <person name="Watanabe T."/>
            <person name="Watanabe T."/>
            <person name="Ryu J.S."/>
            <person name="Kubicek C.P."/>
            <person name="Schmoll M."/>
            <person name="Gaskell J."/>
            <person name="Hammel K.E."/>
            <person name="St John F.J."/>
            <person name="Vanden Wymelenberg A."/>
            <person name="Sabat G."/>
            <person name="Splinter BonDurant S."/>
            <person name="Syed K."/>
            <person name="Yadav J.S."/>
            <person name="Doddapaneni H."/>
            <person name="Subramanian V."/>
            <person name="Lavin J.L."/>
            <person name="Oguiza J.A."/>
            <person name="Perez G."/>
            <person name="Pisabarro A.G."/>
            <person name="Ramirez L."/>
            <person name="Santoyo F."/>
            <person name="Master E."/>
            <person name="Coutinho P.M."/>
            <person name="Henrissat B."/>
            <person name="Lombard V."/>
            <person name="Magnuson J.K."/>
            <person name="Kuees U."/>
            <person name="Hori C."/>
            <person name="Igarashi K."/>
            <person name="Samejima M."/>
            <person name="Held B.W."/>
            <person name="Barry K.W."/>
            <person name="LaButti K.M."/>
            <person name="Lapidus A."/>
            <person name="Lindquist E.A."/>
            <person name="Lucas S.M."/>
            <person name="Riley R."/>
            <person name="Salamov A.A."/>
            <person name="Hoffmeister D."/>
            <person name="Schwenk D."/>
            <person name="Hadar Y."/>
            <person name="Yarden O."/>
            <person name="de Vries R.P."/>
            <person name="Wiebenga A."/>
            <person name="Stenlid J."/>
            <person name="Eastwood D."/>
            <person name="Grigoriev I.V."/>
            <person name="Berka R.M."/>
            <person name="Blanchette R.A."/>
            <person name="Kersten P."/>
            <person name="Martinez A.T."/>
            <person name="Vicuna R."/>
            <person name="Cullen D."/>
        </authorList>
    </citation>
    <scope>NUCLEOTIDE SEQUENCE [LARGE SCALE GENOMIC DNA]</scope>
    <source>
        <strain evidence="7 8">B</strain>
    </source>
</reference>
<keyword evidence="4" id="KW-0539">Nucleus</keyword>
<gene>
    <name evidence="7" type="ORF">CERSUDRAFT_118840</name>
</gene>
<dbReference type="InterPro" id="IPR001202">
    <property type="entry name" value="WW_dom"/>
</dbReference>
<feature type="domain" description="WW" evidence="6">
    <location>
        <begin position="59"/>
        <end position="92"/>
    </location>
</feature>
<dbReference type="HOGENOM" id="CLU_2196634_0_0_1"/>
<dbReference type="FunFam" id="2.20.70.10:FF:000017">
    <property type="entry name" value="E3 ubiquitin-protein ligase"/>
    <property type="match status" value="1"/>
</dbReference>
<sequence length="108" mass="12583">MSTSDGYTPVNESEDLPEGWEERYTPAGNRYFVDHNTRSTSWVDPRIRTASGKTLAELGPLPDGWEIRMNEESKIYFVNHNDKTTSWTDPRLSECYWKWVTCLLPHTL</sequence>
<organism evidence="7 8">
    <name type="scientific">Ceriporiopsis subvermispora (strain B)</name>
    <name type="common">White-rot fungus</name>
    <name type="synonym">Gelatoporia subvermispora</name>
    <dbReference type="NCBI Taxonomy" id="914234"/>
    <lineage>
        <taxon>Eukaryota</taxon>
        <taxon>Fungi</taxon>
        <taxon>Dikarya</taxon>
        <taxon>Basidiomycota</taxon>
        <taxon>Agaricomycotina</taxon>
        <taxon>Agaricomycetes</taxon>
        <taxon>Polyporales</taxon>
        <taxon>Gelatoporiaceae</taxon>
        <taxon>Gelatoporia</taxon>
    </lineage>
</organism>
<dbReference type="GO" id="GO:0005634">
    <property type="term" value="C:nucleus"/>
    <property type="evidence" value="ECO:0007669"/>
    <property type="project" value="UniProtKB-SubCell"/>
</dbReference>
<evidence type="ECO:0000256" key="3">
    <source>
        <dbReference type="ARBA" id="ARBA00022490"/>
    </source>
</evidence>
<dbReference type="EMBL" id="KB445812">
    <property type="protein sequence ID" value="EMD32209.1"/>
    <property type="molecule type" value="Genomic_DNA"/>
</dbReference>
<dbReference type="InterPro" id="IPR036020">
    <property type="entry name" value="WW_dom_sf"/>
</dbReference>
<dbReference type="PANTHER" id="PTHR17616">
    <property type="entry name" value="YES-ASSOCIATED PROTEIN YAP1 FAMILY MEMBER"/>
    <property type="match status" value="1"/>
</dbReference>
<evidence type="ECO:0000313" key="8">
    <source>
        <dbReference type="Proteomes" id="UP000016930"/>
    </source>
</evidence>
<dbReference type="Proteomes" id="UP000016930">
    <property type="component" value="Unassembled WGS sequence"/>
</dbReference>
<keyword evidence="3" id="KW-0963">Cytoplasm</keyword>
<proteinExistence type="predicted"/>
<dbReference type="SUPFAM" id="SSF51045">
    <property type="entry name" value="WW domain"/>
    <property type="match status" value="2"/>
</dbReference>
<evidence type="ECO:0000313" key="7">
    <source>
        <dbReference type="EMBL" id="EMD32209.1"/>
    </source>
</evidence>
<dbReference type="GO" id="GO:0045944">
    <property type="term" value="P:positive regulation of transcription by RNA polymerase II"/>
    <property type="evidence" value="ECO:0007669"/>
    <property type="project" value="TreeGrafter"/>
</dbReference>
<accession>M2P9R7</accession>
<dbReference type="GO" id="GO:0035329">
    <property type="term" value="P:hippo signaling"/>
    <property type="evidence" value="ECO:0007669"/>
    <property type="project" value="TreeGrafter"/>
</dbReference>
<dbReference type="SMART" id="SM00456">
    <property type="entry name" value="WW"/>
    <property type="match status" value="2"/>
</dbReference>